<reference evidence="8" key="1">
    <citation type="journal article" date="2008" name="Nat. Genet.">
        <title>The Pristionchus pacificus genome provides a unique perspective on nematode lifestyle and parasitism.</title>
        <authorList>
            <person name="Dieterich C."/>
            <person name="Clifton S.W."/>
            <person name="Schuster L.N."/>
            <person name="Chinwalla A."/>
            <person name="Delehaunty K."/>
            <person name="Dinkelacker I."/>
            <person name="Fulton L."/>
            <person name="Fulton R."/>
            <person name="Godfrey J."/>
            <person name="Minx P."/>
            <person name="Mitreva M."/>
            <person name="Roeseler W."/>
            <person name="Tian H."/>
            <person name="Witte H."/>
            <person name="Yang S.P."/>
            <person name="Wilson R.K."/>
            <person name="Sommer R.J."/>
        </authorList>
    </citation>
    <scope>NUCLEOTIDE SEQUENCE [LARGE SCALE GENOMIC DNA]</scope>
    <source>
        <strain evidence="8">PS312</strain>
    </source>
</reference>
<name>A0A2A6BFM3_PRIPA</name>
<comment type="subunit">
    <text evidence="2">Homotetramer.</text>
</comment>
<feature type="compositionally biased region" description="Basic residues" evidence="6">
    <location>
        <begin position="317"/>
        <end position="326"/>
    </location>
</feature>
<gene>
    <name evidence="7" type="primary">WBGene00275279</name>
</gene>
<evidence type="ECO:0000313" key="8">
    <source>
        <dbReference type="Proteomes" id="UP000005239"/>
    </source>
</evidence>
<evidence type="ECO:0000256" key="4">
    <source>
        <dbReference type="ARBA" id="ARBA00022801"/>
    </source>
</evidence>
<feature type="compositionally biased region" description="Basic residues" evidence="6">
    <location>
        <begin position="346"/>
        <end position="358"/>
    </location>
</feature>
<feature type="region of interest" description="Disordered" evidence="6">
    <location>
        <begin position="312"/>
        <end position="358"/>
    </location>
</feature>
<keyword evidence="8" id="KW-1185">Reference proteome</keyword>
<evidence type="ECO:0000256" key="3">
    <source>
        <dbReference type="ARBA" id="ARBA00012918"/>
    </source>
</evidence>
<dbReference type="GO" id="GO:0006537">
    <property type="term" value="P:glutamate biosynthetic process"/>
    <property type="evidence" value="ECO:0000318"/>
    <property type="project" value="GO_Central"/>
</dbReference>
<evidence type="ECO:0000256" key="2">
    <source>
        <dbReference type="ARBA" id="ARBA00011881"/>
    </source>
</evidence>
<dbReference type="EC" id="3.5.1.2" evidence="3"/>
<dbReference type="InterPro" id="IPR002110">
    <property type="entry name" value="Ankyrin_rpt"/>
</dbReference>
<reference evidence="7" key="2">
    <citation type="submission" date="2022-06" db="UniProtKB">
        <authorList>
            <consortium name="EnsemblMetazoa"/>
        </authorList>
    </citation>
    <scope>IDENTIFICATION</scope>
    <source>
        <strain evidence="7">PS312</strain>
    </source>
</reference>
<accession>A0A2A6BFM3</accession>
<dbReference type="PROSITE" id="PS50297">
    <property type="entry name" value="ANK_REP_REGION"/>
    <property type="match status" value="1"/>
</dbReference>
<dbReference type="Proteomes" id="UP000005239">
    <property type="component" value="Unassembled WGS sequence"/>
</dbReference>
<evidence type="ECO:0000256" key="5">
    <source>
        <dbReference type="ARBA" id="ARBA00049534"/>
    </source>
</evidence>
<dbReference type="SUPFAM" id="SSF48403">
    <property type="entry name" value="Ankyrin repeat"/>
    <property type="match status" value="1"/>
</dbReference>
<dbReference type="OrthoDB" id="9995210at2759"/>
<dbReference type="PANTHER" id="PTHR12544:SF29">
    <property type="entry name" value="GLUTAMINASE"/>
    <property type="match status" value="1"/>
</dbReference>
<comment type="similarity">
    <text evidence="1">Belongs to the glutaminase family.</text>
</comment>
<proteinExistence type="inferred from homology"/>
<dbReference type="InterPro" id="IPR012338">
    <property type="entry name" value="Beta-lactam/transpept-like"/>
</dbReference>
<evidence type="ECO:0000313" key="7">
    <source>
        <dbReference type="EnsemblMetazoa" id="PPA36910.1"/>
    </source>
</evidence>
<keyword evidence="4" id="KW-0378">Hydrolase</keyword>
<dbReference type="PANTHER" id="PTHR12544">
    <property type="entry name" value="GLUTAMINASE"/>
    <property type="match status" value="1"/>
</dbReference>
<dbReference type="PROSITE" id="PS50088">
    <property type="entry name" value="ANK_REPEAT"/>
    <property type="match status" value="1"/>
</dbReference>
<protein>
    <recommendedName>
        <fullName evidence="3">glutaminase</fullName>
        <ecNumber evidence="3">3.5.1.2</ecNumber>
    </recommendedName>
</protein>
<dbReference type="Gene3D" id="1.25.40.20">
    <property type="entry name" value="Ankyrin repeat-containing domain"/>
    <property type="match status" value="1"/>
</dbReference>
<dbReference type="InterPro" id="IPR036770">
    <property type="entry name" value="Ankyrin_rpt-contain_sf"/>
</dbReference>
<dbReference type="GO" id="GO:0004359">
    <property type="term" value="F:glutaminase activity"/>
    <property type="evidence" value="ECO:0000318"/>
    <property type="project" value="GO_Central"/>
</dbReference>
<comment type="catalytic activity">
    <reaction evidence="5">
        <text>L-glutamine + H2O = L-glutamate + NH4(+)</text>
        <dbReference type="Rhea" id="RHEA:15889"/>
        <dbReference type="ChEBI" id="CHEBI:15377"/>
        <dbReference type="ChEBI" id="CHEBI:28938"/>
        <dbReference type="ChEBI" id="CHEBI:29985"/>
        <dbReference type="ChEBI" id="CHEBI:58359"/>
        <dbReference type="EC" id="3.5.1.2"/>
    </reaction>
</comment>
<dbReference type="SUPFAM" id="SSF56601">
    <property type="entry name" value="beta-lactamase/transpeptidase-like"/>
    <property type="match status" value="1"/>
</dbReference>
<accession>A0A8R1UR45</accession>
<dbReference type="InterPro" id="IPR015868">
    <property type="entry name" value="Glutaminase"/>
</dbReference>
<evidence type="ECO:0000256" key="1">
    <source>
        <dbReference type="ARBA" id="ARBA00011076"/>
    </source>
</evidence>
<evidence type="ECO:0000256" key="6">
    <source>
        <dbReference type="SAM" id="MobiDB-lite"/>
    </source>
</evidence>
<dbReference type="GO" id="GO:0006543">
    <property type="term" value="P:L-glutamine catabolic process"/>
    <property type="evidence" value="ECO:0000318"/>
    <property type="project" value="GO_Central"/>
</dbReference>
<dbReference type="Pfam" id="PF04960">
    <property type="entry name" value="Glutaminase"/>
    <property type="match status" value="1"/>
</dbReference>
<dbReference type="AlphaFoldDB" id="A0A2A6BFM3"/>
<dbReference type="Gene3D" id="3.40.710.10">
    <property type="entry name" value="DD-peptidase/beta-lactamase superfamily"/>
    <property type="match status" value="1"/>
</dbReference>
<dbReference type="EnsemblMetazoa" id="PPA36910.1">
    <property type="protein sequence ID" value="PPA36910.1"/>
    <property type="gene ID" value="WBGene00275279"/>
</dbReference>
<organism evidence="7 8">
    <name type="scientific">Pristionchus pacificus</name>
    <name type="common">Parasitic nematode worm</name>
    <dbReference type="NCBI Taxonomy" id="54126"/>
    <lineage>
        <taxon>Eukaryota</taxon>
        <taxon>Metazoa</taxon>
        <taxon>Ecdysozoa</taxon>
        <taxon>Nematoda</taxon>
        <taxon>Chromadorea</taxon>
        <taxon>Rhabditida</taxon>
        <taxon>Rhabditina</taxon>
        <taxon>Diplogasteromorpha</taxon>
        <taxon>Diplogasteroidea</taxon>
        <taxon>Neodiplogasteridae</taxon>
        <taxon>Pristionchus</taxon>
    </lineage>
</organism>
<sequence length="358" mass="41568">MYVQSRTVSSTVKIHLKTAYHSDCTDTADRNYAISHYMKVPSLYLVPNQTIVLGIRFFPPGLASLREELDLYFQLCSLECCCETLAVVVATLANGGINPLSQKRAISAQACRDVLSLMYSCGMYDLSDKFAFHVYRIPFLINHNPFNRSSYQIRSIRMNNCGGNQYIGNVSILLLSIKQEIPHEELLSACGWSKHLTFTIMIPSFTLIRDRSIRDGDWRGYNPPPIFIQECKYGSSEEIRSYAKGVDMNGCDYDGRTALYLASDEGHNRIARFLLRTARVEDRVRDRIMKTLRRLKREAELRAREEARSKALERKFREQRRKKREHVKSSEYSEREDEDDTDERRRRAFRGKCKVKIR</sequence>